<proteinExistence type="predicted"/>
<dbReference type="EMBL" id="LOSJ02000001">
    <property type="protein sequence ID" value="PNM64289.1"/>
    <property type="molecule type" value="Genomic_DNA"/>
</dbReference>
<dbReference type="Proteomes" id="UP000053748">
    <property type="component" value="Unassembled WGS sequence"/>
</dbReference>
<protein>
    <submittedName>
        <fullName evidence="1">Regulatory protein GemA</fullName>
    </submittedName>
</protein>
<dbReference type="AlphaFoldDB" id="A0A2J9VKI9"/>
<dbReference type="InterPro" id="IPR009363">
    <property type="entry name" value="Phage_Mu_Gp16"/>
</dbReference>
<gene>
    <name evidence="1" type="ORF">AL544_005095</name>
</gene>
<evidence type="ECO:0000313" key="2">
    <source>
        <dbReference type="Proteomes" id="UP000053748"/>
    </source>
</evidence>
<organism evidence="1 2">
    <name type="scientific">Vibrio mimicus</name>
    <dbReference type="NCBI Taxonomy" id="674"/>
    <lineage>
        <taxon>Bacteria</taxon>
        <taxon>Pseudomonadati</taxon>
        <taxon>Pseudomonadota</taxon>
        <taxon>Gammaproteobacteria</taxon>
        <taxon>Vibrionales</taxon>
        <taxon>Vibrionaceae</taxon>
        <taxon>Vibrio</taxon>
    </lineage>
</organism>
<accession>A0A2J9VKI9</accession>
<name>A0A2J9VKI9_VIBMI</name>
<dbReference type="RefSeq" id="WP_081045804.1">
    <property type="nucleotide sequence ID" value="NZ_CAWMSS010000002.1"/>
</dbReference>
<dbReference type="Pfam" id="PF06252">
    <property type="entry name" value="GemA"/>
    <property type="match status" value="1"/>
</dbReference>
<evidence type="ECO:0000313" key="1">
    <source>
        <dbReference type="EMBL" id="PNM64289.1"/>
    </source>
</evidence>
<sequence>MNRNALIKLIHIGKRELGLDEETYRAMLGGITNKTSCAQLSDRELEMLFNTMQDKGFKPRLNGNPKVFKRRQIPKSGRAKHAEIDKIRAIWLEMARHGFVKDKSEAALDAYVRRMSNRRSNQGVDHVAWCTAELAYQVLEALKSWHRRVMIDGLTQAGWTVPINERTGKPMGYDHIAYAYNEMLSAKLRGKR</sequence>
<dbReference type="OrthoDB" id="7360086at2"/>
<reference evidence="1" key="1">
    <citation type="submission" date="2017-12" db="EMBL/GenBank/DDBJ databases">
        <title>FDA dAtabase for Regulatory Grade micrObial Sequences (FDA-ARGOS): Supporting development and validation of Infectious Disease Dx tests.</title>
        <authorList>
            <person name="Hoffmann M."/>
            <person name="Allard M."/>
            <person name="Evans P."/>
            <person name="Brown E."/>
            <person name="Tallon L.J."/>
            <person name="Sadzewicz L."/>
            <person name="Sengamalay N."/>
            <person name="Ott S."/>
            <person name="Godinez A."/>
            <person name="Nagaraj S."/>
            <person name="Vavikolanu K."/>
            <person name="Aluvathingal J."/>
            <person name="Nadendla S."/>
            <person name="Hobson J."/>
            <person name="Sichtig H."/>
        </authorList>
    </citation>
    <scope>NUCLEOTIDE SEQUENCE [LARGE SCALE GENOMIC DNA]</scope>
    <source>
        <strain evidence="1">FDAARGOS_113</strain>
    </source>
</reference>
<comment type="caution">
    <text evidence="1">The sequence shown here is derived from an EMBL/GenBank/DDBJ whole genome shotgun (WGS) entry which is preliminary data.</text>
</comment>
<keyword evidence="2" id="KW-1185">Reference proteome</keyword>